<dbReference type="STRING" id="913774.A0A0C3GVZ6"/>
<evidence type="ECO:0000313" key="7">
    <source>
        <dbReference type="EMBL" id="KIM95454.1"/>
    </source>
</evidence>
<comment type="similarity">
    <text evidence="1">Belongs to the iron/ascorbate-dependent oxidoreductase family.</text>
</comment>
<dbReference type="OrthoDB" id="406156at2759"/>
<evidence type="ECO:0000256" key="2">
    <source>
        <dbReference type="ARBA" id="ARBA00022723"/>
    </source>
</evidence>
<feature type="domain" description="Isopenicillin N synthase-like Fe(2+) 2OG dioxygenase" evidence="5">
    <location>
        <begin position="180"/>
        <end position="282"/>
    </location>
</feature>
<evidence type="ECO:0000313" key="8">
    <source>
        <dbReference type="Proteomes" id="UP000054321"/>
    </source>
</evidence>
<dbReference type="Proteomes" id="UP000054321">
    <property type="component" value="Unassembled WGS sequence"/>
</dbReference>
<gene>
    <name evidence="7" type="ORF">OIDMADRAFT_45286</name>
</gene>
<dbReference type="GO" id="GO:0016491">
    <property type="term" value="F:oxidoreductase activity"/>
    <property type="evidence" value="ECO:0007669"/>
    <property type="project" value="UniProtKB-KW"/>
</dbReference>
<dbReference type="PANTHER" id="PTHR10209">
    <property type="entry name" value="OXIDOREDUCTASE, 2OG-FE II OXYGENASE FAMILY PROTEIN"/>
    <property type="match status" value="1"/>
</dbReference>
<dbReference type="GO" id="GO:0046872">
    <property type="term" value="F:metal ion binding"/>
    <property type="evidence" value="ECO:0007669"/>
    <property type="project" value="UniProtKB-KW"/>
</dbReference>
<accession>A0A0C3GVZ6</accession>
<dbReference type="InterPro" id="IPR027443">
    <property type="entry name" value="IPNS-like_sf"/>
</dbReference>
<dbReference type="AlphaFoldDB" id="A0A0C3GVZ6"/>
<evidence type="ECO:0000259" key="5">
    <source>
        <dbReference type="Pfam" id="PF03171"/>
    </source>
</evidence>
<dbReference type="Pfam" id="PF03171">
    <property type="entry name" value="2OG-FeII_Oxy"/>
    <property type="match status" value="1"/>
</dbReference>
<organism evidence="7 8">
    <name type="scientific">Oidiodendron maius (strain Zn)</name>
    <dbReference type="NCBI Taxonomy" id="913774"/>
    <lineage>
        <taxon>Eukaryota</taxon>
        <taxon>Fungi</taxon>
        <taxon>Dikarya</taxon>
        <taxon>Ascomycota</taxon>
        <taxon>Pezizomycotina</taxon>
        <taxon>Leotiomycetes</taxon>
        <taxon>Leotiomycetes incertae sedis</taxon>
        <taxon>Myxotrichaceae</taxon>
        <taxon>Oidiodendron</taxon>
    </lineage>
</organism>
<dbReference type="InParanoid" id="A0A0C3GVZ6"/>
<protein>
    <recommendedName>
        <fullName evidence="9">Fe2OG dioxygenase domain-containing protein</fullName>
    </recommendedName>
</protein>
<name>A0A0C3GVZ6_OIDMZ</name>
<dbReference type="InterPro" id="IPR026992">
    <property type="entry name" value="DIOX_N"/>
</dbReference>
<evidence type="ECO:0000256" key="4">
    <source>
        <dbReference type="ARBA" id="ARBA00023004"/>
    </source>
</evidence>
<evidence type="ECO:0000259" key="6">
    <source>
        <dbReference type="Pfam" id="PF14226"/>
    </source>
</evidence>
<proteinExistence type="inferred from homology"/>
<evidence type="ECO:0000256" key="3">
    <source>
        <dbReference type="ARBA" id="ARBA00023002"/>
    </source>
</evidence>
<keyword evidence="8" id="KW-1185">Reference proteome</keyword>
<dbReference type="SUPFAM" id="SSF51197">
    <property type="entry name" value="Clavaminate synthase-like"/>
    <property type="match status" value="1"/>
</dbReference>
<dbReference type="Pfam" id="PF14226">
    <property type="entry name" value="DIOX_N"/>
    <property type="match status" value="1"/>
</dbReference>
<reference evidence="8" key="2">
    <citation type="submission" date="2015-01" db="EMBL/GenBank/DDBJ databases">
        <title>Evolutionary Origins and Diversification of the Mycorrhizal Mutualists.</title>
        <authorList>
            <consortium name="DOE Joint Genome Institute"/>
            <consortium name="Mycorrhizal Genomics Consortium"/>
            <person name="Kohler A."/>
            <person name="Kuo A."/>
            <person name="Nagy L.G."/>
            <person name="Floudas D."/>
            <person name="Copeland A."/>
            <person name="Barry K.W."/>
            <person name="Cichocki N."/>
            <person name="Veneault-Fourrey C."/>
            <person name="LaButti K."/>
            <person name="Lindquist E.A."/>
            <person name="Lipzen A."/>
            <person name="Lundell T."/>
            <person name="Morin E."/>
            <person name="Murat C."/>
            <person name="Riley R."/>
            <person name="Ohm R."/>
            <person name="Sun H."/>
            <person name="Tunlid A."/>
            <person name="Henrissat B."/>
            <person name="Grigoriev I.V."/>
            <person name="Hibbett D.S."/>
            <person name="Martin F."/>
        </authorList>
    </citation>
    <scope>NUCLEOTIDE SEQUENCE [LARGE SCALE GENOMIC DNA]</scope>
    <source>
        <strain evidence="8">Zn</strain>
    </source>
</reference>
<dbReference type="EMBL" id="KN832887">
    <property type="protein sequence ID" value="KIM95454.1"/>
    <property type="molecule type" value="Genomic_DNA"/>
</dbReference>
<keyword evidence="4" id="KW-0408">Iron</keyword>
<evidence type="ECO:0000256" key="1">
    <source>
        <dbReference type="ARBA" id="ARBA00008056"/>
    </source>
</evidence>
<dbReference type="PANTHER" id="PTHR10209:SF867">
    <property type="entry name" value="2-OXOGLUTARATE (2OG) AND FE(II)-DEPENDENT OXYGENASE SUPERFAMILY PROTEIN"/>
    <property type="match status" value="1"/>
</dbReference>
<keyword evidence="3" id="KW-0560">Oxidoreductase</keyword>
<keyword evidence="2" id="KW-0479">Metal-binding</keyword>
<sequence>MISKNLPPVDHFVPVQPSKENIPFVELRTIDLSRYNHGIETRRQLADEARLALTTQGFFTVINHGLSEEDITRQVDIGHTILTRTPHEEKVRLQASMRVKGGVRDQVENFNVYRKMTLREQPKALEPYRSEIQSFIDFTHKEIMFKLLRLLAIALEIPDEDYFVKLHDYDGHDETWLRYMEYYDAYNDDERKETGNVWLGGHQDFTSISLLFSQPMSTLQVRDYNDDSERKFVKHVPGGLIVNMGEIFLWWTGNYFKAAIHRVVEPPSDQRGHDRIVINTLLEKSPILREAGVEMAHLPENAPTSKQWSSGRISITGRNAVFKGKETQAVVEEKVGKVSTKWFQ</sequence>
<dbReference type="Gene3D" id="2.60.120.330">
    <property type="entry name" value="B-lactam Antibiotic, Isopenicillin N Synthase, Chain"/>
    <property type="match status" value="1"/>
</dbReference>
<reference evidence="7 8" key="1">
    <citation type="submission" date="2014-04" db="EMBL/GenBank/DDBJ databases">
        <authorList>
            <consortium name="DOE Joint Genome Institute"/>
            <person name="Kuo A."/>
            <person name="Martino E."/>
            <person name="Perotto S."/>
            <person name="Kohler A."/>
            <person name="Nagy L.G."/>
            <person name="Floudas D."/>
            <person name="Copeland A."/>
            <person name="Barry K.W."/>
            <person name="Cichocki N."/>
            <person name="Veneault-Fourrey C."/>
            <person name="LaButti K."/>
            <person name="Lindquist E.A."/>
            <person name="Lipzen A."/>
            <person name="Lundell T."/>
            <person name="Morin E."/>
            <person name="Murat C."/>
            <person name="Sun H."/>
            <person name="Tunlid A."/>
            <person name="Henrissat B."/>
            <person name="Grigoriev I.V."/>
            <person name="Hibbett D.S."/>
            <person name="Martin F."/>
            <person name="Nordberg H.P."/>
            <person name="Cantor M.N."/>
            <person name="Hua S.X."/>
        </authorList>
    </citation>
    <scope>NUCLEOTIDE SEQUENCE [LARGE SCALE GENOMIC DNA]</scope>
    <source>
        <strain evidence="7 8">Zn</strain>
    </source>
</reference>
<evidence type="ECO:0008006" key="9">
    <source>
        <dbReference type="Google" id="ProtNLM"/>
    </source>
</evidence>
<feature type="domain" description="Non-haem dioxygenase N-terminal" evidence="6">
    <location>
        <begin position="29"/>
        <end position="120"/>
    </location>
</feature>
<dbReference type="HOGENOM" id="CLU_010119_10_0_1"/>
<dbReference type="InterPro" id="IPR044861">
    <property type="entry name" value="IPNS-like_FE2OG_OXY"/>
</dbReference>